<keyword evidence="3" id="KW-1185">Reference proteome</keyword>
<dbReference type="SUPFAM" id="SSF54593">
    <property type="entry name" value="Glyoxalase/Bleomycin resistance protein/Dihydroxybiphenyl dioxygenase"/>
    <property type="match status" value="1"/>
</dbReference>
<dbReference type="Gene3D" id="3.10.180.10">
    <property type="entry name" value="2,3-Dihydroxybiphenyl 1,2-Dioxygenase, domain 1"/>
    <property type="match status" value="1"/>
</dbReference>
<evidence type="ECO:0000313" key="2">
    <source>
        <dbReference type="EMBL" id="NML92717.1"/>
    </source>
</evidence>
<dbReference type="EMBL" id="JABBGM010000001">
    <property type="protein sequence ID" value="NML92717.1"/>
    <property type="molecule type" value="Genomic_DNA"/>
</dbReference>
<dbReference type="InterPro" id="IPR037523">
    <property type="entry name" value="VOC_core"/>
</dbReference>
<feature type="domain" description="VOC" evidence="1">
    <location>
        <begin position="8"/>
        <end position="149"/>
    </location>
</feature>
<dbReference type="InterPro" id="IPR029068">
    <property type="entry name" value="Glyas_Bleomycin-R_OHBP_Dase"/>
</dbReference>
<protein>
    <recommendedName>
        <fullName evidence="1">VOC domain-containing protein</fullName>
    </recommendedName>
</protein>
<dbReference type="Proteomes" id="UP000583556">
    <property type="component" value="Unassembled WGS sequence"/>
</dbReference>
<evidence type="ECO:0000259" key="1">
    <source>
        <dbReference type="PROSITE" id="PS51819"/>
    </source>
</evidence>
<organism evidence="2 3">
    <name type="scientific">Novosphingobium olei</name>
    <dbReference type="NCBI Taxonomy" id="2728851"/>
    <lineage>
        <taxon>Bacteria</taxon>
        <taxon>Pseudomonadati</taxon>
        <taxon>Pseudomonadota</taxon>
        <taxon>Alphaproteobacteria</taxon>
        <taxon>Sphingomonadales</taxon>
        <taxon>Sphingomonadaceae</taxon>
        <taxon>Novosphingobium</taxon>
    </lineage>
</organism>
<reference evidence="2 3" key="1">
    <citation type="submission" date="2020-04" db="EMBL/GenBank/DDBJ databases">
        <title>Novosphingobium sp. TW-4 isolated from soil.</title>
        <authorList>
            <person name="Dahal R.H."/>
            <person name="Chaudhary D.K."/>
        </authorList>
    </citation>
    <scope>NUCLEOTIDE SEQUENCE [LARGE SCALE GENOMIC DNA]</scope>
    <source>
        <strain evidence="2 3">TW-4</strain>
    </source>
</reference>
<gene>
    <name evidence="2" type="ORF">HHL27_03390</name>
</gene>
<dbReference type="PROSITE" id="PS51819">
    <property type="entry name" value="VOC"/>
    <property type="match status" value="1"/>
</dbReference>
<sequence length="179" mass="19336">MQQAHRRPIRQVAYFCDDVRAAARAHHAAFGSGPFFVADNIPLARAVHRGTERLLDHSSAYGQWGDVMVEFVQQNNSGPSPFHDLFPEGSGRHGLHHVALWVDDVDAEIARFAAAGAPCALRAEMNDGFVFAFADTTATLGHMTELYAPVPSLTGFYAMVAEAAASYDGGELITTIAFS</sequence>
<dbReference type="AlphaFoldDB" id="A0A7Y0BLT3"/>
<proteinExistence type="predicted"/>
<comment type="caution">
    <text evidence="2">The sequence shown here is derived from an EMBL/GenBank/DDBJ whole genome shotgun (WGS) entry which is preliminary data.</text>
</comment>
<evidence type="ECO:0000313" key="3">
    <source>
        <dbReference type="Proteomes" id="UP000583556"/>
    </source>
</evidence>
<dbReference type="Pfam" id="PF13669">
    <property type="entry name" value="Glyoxalase_4"/>
    <property type="match status" value="1"/>
</dbReference>
<dbReference type="RefSeq" id="WP_169491931.1">
    <property type="nucleotide sequence ID" value="NZ_JABBGM010000001.1"/>
</dbReference>
<name>A0A7Y0BLT3_9SPHN</name>
<accession>A0A7Y0BLT3</accession>